<comment type="caution">
    <text evidence="2">The sequence shown here is derived from an EMBL/GenBank/DDBJ whole genome shotgun (WGS) entry which is preliminary data.</text>
</comment>
<sequence>MSRPASRNHCPLCSAPTDPAHRPFCSRGCRDRDMLNWMGEGYRIPGPAASSDENVETGLDRHDSHG</sequence>
<proteinExistence type="predicted"/>
<dbReference type="Pfam" id="PF03884">
    <property type="entry name" value="YacG"/>
    <property type="match status" value="1"/>
</dbReference>
<evidence type="ECO:0000313" key="3">
    <source>
        <dbReference type="Proteomes" id="UP000248614"/>
    </source>
</evidence>
<name>A0A2W5AZE5_9SPHN</name>
<protein>
    <submittedName>
        <fullName evidence="2">DNA gyrase inhibitor YacG</fullName>
    </submittedName>
</protein>
<dbReference type="GO" id="GO:0006355">
    <property type="term" value="P:regulation of DNA-templated transcription"/>
    <property type="evidence" value="ECO:0007669"/>
    <property type="project" value="InterPro"/>
</dbReference>
<dbReference type="Gene3D" id="3.30.50.10">
    <property type="entry name" value="Erythroid Transcription Factor GATA-1, subunit A"/>
    <property type="match status" value="1"/>
</dbReference>
<feature type="region of interest" description="Disordered" evidence="1">
    <location>
        <begin position="1"/>
        <end position="21"/>
    </location>
</feature>
<dbReference type="AlphaFoldDB" id="A0A2W5AZE5"/>
<dbReference type="GO" id="GO:0008270">
    <property type="term" value="F:zinc ion binding"/>
    <property type="evidence" value="ECO:0007669"/>
    <property type="project" value="InterPro"/>
</dbReference>
<evidence type="ECO:0000256" key="1">
    <source>
        <dbReference type="SAM" id="MobiDB-lite"/>
    </source>
</evidence>
<dbReference type="EMBL" id="QFNF01000050">
    <property type="protein sequence ID" value="PZO73608.1"/>
    <property type="molecule type" value="Genomic_DNA"/>
</dbReference>
<dbReference type="InterPro" id="IPR005584">
    <property type="entry name" value="DNA_gyrase_inhibitor_YacG"/>
</dbReference>
<dbReference type="InterPro" id="IPR013088">
    <property type="entry name" value="Znf_NHR/GATA"/>
</dbReference>
<feature type="region of interest" description="Disordered" evidence="1">
    <location>
        <begin position="41"/>
        <end position="66"/>
    </location>
</feature>
<reference evidence="2 3" key="1">
    <citation type="submission" date="2017-08" db="EMBL/GenBank/DDBJ databases">
        <title>Infants hospitalized years apart are colonized by the same room-sourced microbial strains.</title>
        <authorList>
            <person name="Brooks B."/>
            <person name="Olm M.R."/>
            <person name="Firek B.A."/>
            <person name="Baker R."/>
            <person name="Thomas B.C."/>
            <person name="Morowitz M.J."/>
            <person name="Banfield J.F."/>
        </authorList>
    </citation>
    <scope>NUCLEOTIDE SEQUENCE [LARGE SCALE GENOMIC DNA]</scope>
    <source>
        <strain evidence="2">S2_018_000_R3_110</strain>
    </source>
</reference>
<evidence type="ECO:0000313" key="2">
    <source>
        <dbReference type="EMBL" id="PZO73608.1"/>
    </source>
</evidence>
<gene>
    <name evidence="2" type="ORF">DI632_14505</name>
</gene>
<accession>A0A2W5AZE5</accession>
<dbReference type="SUPFAM" id="SSF57716">
    <property type="entry name" value="Glucocorticoid receptor-like (DNA-binding domain)"/>
    <property type="match status" value="1"/>
</dbReference>
<dbReference type="Proteomes" id="UP000248614">
    <property type="component" value="Unassembled WGS sequence"/>
</dbReference>
<organism evidence="2 3">
    <name type="scientific">Sphingomonas hengshuiensis</name>
    <dbReference type="NCBI Taxonomy" id="1609977"/>
    <lineage>
        <taxon>Bacteria</taxon>
        <taxon>Pseudomonadati</taxon>
        <taxon>Pseudomonadota</taxon>
        <taxon>Alphaproteobacteria</taxon>
        <taxon>Sphingomonadales</taxon>
        <taxon>Sphingomonadaceae</taxon>
        <taxon>Sphingomonas</taxon>
    </lineage>
</organism>